<feature type="non-terminal residue" evidence="6">
    <location>
        <position position="292"/>
    </location>
</feature>
<dbReference type="PANTHER" id="PTHR41164:SF1">
    <property type="entry name" value="CURLI PRODUCTION ASSEMBLY_TRANSPORT COMPONENT CSGG"/>
    <property type="match status" value="1"/>
</dbReference>
<keyword evidence="1" id="KW-1003">Cell membrane</keyword>
<dbReference type="AlphaFoldDB" id="X0ZWL5"/>
<dbReference type="InterPro" id="IPR005534">
    <property type="entry name" value="Curli_assmbl/transp-comp_CsgG"/>
</dbReference>
<dbReference type="PANTHER" id="PTHR41164">
    <property type="entry name" value="CURLI PRODUCTION ASSEMBLY/TRANSPORT COMPONENT CSGG"/>
    <property type="match status" value="1"/>
</dbReference>
<protein>
    <recommendedName>
        <fullName evidence="7">Penicillin-binding protein activator LpoB</fullName>
    </recommendedName>
</protein>
<evidence type="ECO:0000256" key="3">
    <source>
        <dbReference type="ARBA" id="ARBA00023136"/>
    </source>
</evidence>
<evidence type="ECO:0000256" key="4">
    <source>
        <dbReference type="ARBA" id="ARBA00023139"/>
    </source>
</evidence>
<gene>
    <name evidence="6" type="ORF">S01H4_07514</name>
</gene>
<dbReference type="EMBL" id="BART01002466">
    <property type="protein sequence ID" value="GAG62302.1"/>
    <property type="molecule type" value="Genomic_DNA"/>
</dbReference>
<keyword evidence="3" id="KW-0472">Membrane</keyword>
<evidence type="ECO:0000256" key="5">
    <source>
        <dbReference type="ARBA" id="ARBA00023288"/>
    </source>
</evidence>
<comment type="caution">
    <text evidence="6">The sequence shown here is derived from an EMBL/GenBank/DDBJ whole genome shotgun (WGS) entry which is preliminary data.</text>
</comment>
<organism evidence="6">
    <name type="scientific">marine sediment metagenome</name>
    <dbReference type="NCBI Taxonomy" id="412755"/>
    <lineage>
        <taxon>unclassified sequences</taxon>
        <taxon>metagenomes</taxon>
        <taxon>ecological metagenomes</taxon>
    </lineage>
</organism>
<evidence type="ECO:0008006" key="7">
    <source>
        <dbReference type="Google" id="ProtNLM"/>
    </source>
</evidence>
<evidence type="ECO:0000256" key="2">
    <source>
        <dbReference type="ARBA" id="ARBA00022729"/>
    </source>
</evidence>
<keyword evidence="4" id="KW-0564">Palmitate</keyword>
<reference evidence="6" key="1">
    <citation type="journal article" date="2014" name="Front. Microbiol.">
        <title>High frequency of phylogenetically diverse reductive dehalogenase-homologous genes in deep subseafloor sedimentary metagenomes.</title>
        <authorList>
            <person name="Kawai M."/>
            <person name="Futagami T."/>
            <person name="Toyoda A."/>
            <person name="Takaki Y."/>
            <person name="Nishi S."/>
            <person name="Hori S."/>
            <person name="Arai W."/>
            <person name="Tsubouchi T."/>
            <person name="Morono Y."/>
            <person name="Uchiyama I."/>
            <person name="Ito T."/>
            <person name="Fujiyama A."/>
            <person name="Inagaki F."/>
            <person name="Takami H."/>
        </authorList>
    </citation>
    <scope>NUCLEOTIDE SEQUENCE</scope>
    <source>
        <strain evidence="6">Expedition CK06-06</strain>
    </source>
</reference>
<proteinExistence type="predicted"/>
<keyword evidence="5" id="KW-0449">Lipoprotein</keyword>
<keyword evidence="2" id="KW-0732">Signal</keyword>
<dbReference type="SUPFAM" id="SSF52964">
    <property type="entry name" value="TolB, N-terminal domain"/>
    <property type="match status" value="1"/>
</dbReference>
<sequence>MLRKKKSLILAGLFLILLASGLFIPREDAAAQKIRIAVMPFKIGQIKSWWGWDWDPGEGISDMLVTELVNSGRFSVVERERLDEVLQEQNLAREGVVNAATAARIGRILGVQLFVFGTVTEFSLTSKKIRLPVAGEVNEWRARCALNARLVNVETSEIMAAVTGKGAKSQSNVALSERWGDLSGFSFGSSRFAEHILGKATTGAIKELAEGIEEKTVGLAVAPVTPTVTPQVTITPTVTPARIRIAVMPFKIGQIKSWWGWDWDPGEGISDMLVTELVNSGRFSVVERERLD</sequence>
<evidence type="ECO:0000313" key="6">
    <source>
        <dbReference type="EMBL" id="GAG62302.1"/>
    </source>
</evidence>
<dbReference type="GO" id="GO:0030288">
    <property type="term" value="C:outer membrane-bounded periplasmic space"/>
    <property type="evidence" value="ECO:0007669"/>
    <property type="project" value="InterPro"/>
</dbReference>
<accession>X0ZWL5</accession>
<name>X0ZWL5_9ZZZZ</name>
<dbReference type="Pfam" id="PF03783">
    <property type="entry name" value="CsgG"/>
    <property type="match status" value="2"/>
</dbReference>
<evidence type="ECO:0000256" key="1">
    <source>
        <dbReference type="ARBA" id="ARBA00022475"/>
    </source>
</evidence>
<dbReference type="Gene3D" id="3.40.50.10610">
    <property type="entry name" value="ABC-type transport auxiliary lipoprotein component"/>
    <property type="match status" value="2"/>
</dbReference>